<dbReference type="PANTHER" id="PTHR16237">
    <property type="entry name" value="ODONTOGENIC AMELOBLAST-ASSOCIATED PROTEIN"/>
    <property type="match status" value="1"/>
</dbReference>
<evidence type="ECO:0000256" key="2">
    <source>
        <dbReference type="ARBA" id="ARBA00004123"/>
    </source>
</evidence>
<dbReference type="Ensembl" id="ENSCHIT00000022190.1">
    <property type="protein sequence ID" value="ENSCHIP00000014396.1"/>
    <property type="gene ID" value="ENSCHIG00000015423.1"/>
</dbReference>
<evidence type="ECO:0000256" key="9">
    <source>
        <dbReference type="ARBA" id="ARBA00022525"/>
    </source>
</evidence>
<keyword evidence="8" id="KW-0963">Cytoplasm</keyword>
<dbReference type="InterPro" id="IPR026802">
    <property type="entry name" value="Odam"/>
</dbReference>
<evidence type="ECO:0000256" key="3">
    <source>
        <dbReference type="ARBA" id="ARBA00004496"/>
    </source>
</evidence>
<evidence type="ECO:0000256" key="6">
    <source>
        <dbReference type="ARBA" id="ARBA00011457"/>
    </source>
</evidence>
<evidence type="ECO:0000256" key="11">
    <source>
        <dbReference type="ARBA" id="ARBA00022729"/>
    </source>
</evidence>
<evidence type="ECO:0000256" key="8">
    <source>
        <dbReference type="ARBA" id="ARBA00022490"/>
    </source>
</evidence>
<organism evidence="16 17">
    <name type="scientific">Capra hircus</name>
    <name type="common">Goat</name>
    <dbReference type="NCBI Taxonomy" id="9925"/>
    <lineage>
        <taxon>Eukaryota</taxon>
        <taxon>Metazoa</taxon>
        <taxon>Chordata</taxon>
        <taxon>Craniata</taxon>
        <taxon>Vertebrata</taxon>
        <taxon>Euteleostomi</taxon>
        <taxon>Mammalia</taxon>
        <taxon>Eutheria</taxon>
        <taxon>Laurasiatheria</taxon>
        <taxon>Artiodactyla</taxon>
        <taxon>Ruminantia</taxon>
        <taxon>Pecora</taxon>
        <taxon>Bovidae</taxon>
        <taxon>Caprinae</taxon>
        <taxon>Capra</taxon>
    </lineage>
</organism>
<dbReference type="GO" id="GO:0005576">
    <property type="term" value="C:extracellular region"/>
    <property type="evidence" value="ECO:0007669"/>
    <property type="project" value="UniProtKB-SubCell"/>
</dbReference>
<comment type="function">
    <text evidence="1">Tooth-associated epithelia protein that probably plays a role in odontogenesis, the complex process that results in the initiation and generation of the tooth. May be incorporated in the enamel matrix at the end of mineralization process. Involved in the induction of RHOA activity via interaction with ARHGEF and expression of downstream factors such as ROCK. Plays a role in attachment of the junctional epithelium to the tooth surface.</text>
</comment>
<evidence type="ECO:0000313" key="17">
    <source>
        <dbReference type="Proteomes" id="UP000291000"/>
    </source>
</evidence>
<protein>
    <recommendedName>
        <fullName evidence="7">Odontogenic ameloblast-associated protein</fullName>
    </recommendedName>
    <alternativeName>
        <fullName evidence="14">Apin</fullName>
    </alternativeName>
</protein>
<dbReference type="GO" id="GO:0005737">
    <property type="term" value="C:cytoplasm"/>
    <property type="evidence" value="ECO:0007669"/>
    <property type="project" value="UniProtKB-SubCell"/>
</dbReference>
<keyword evidence="9" id="KW-0964">Secreted</keyword>
<comment type="subunit">
    <text evidence="6">Interacts (via C-terminus) with ARHGEF5.</text>
</comment>
<evidence type="ECO:0000256" key="15">
    <source>
        <dbReference type="SAM" id="SignalP"/>
    </source>
</evidence>
<dbReference type="GO" id="GO:0031214">
    <property type="term" value="P:biomineral tissue development"/>
    <property type="evidence" value="ECO:0007669"/>
    <property type="project" value="UniProtKB-KW"/>
</dbReference>
<comment type="subcellular location">
    <subcellularLocation>
        <location evidence="3">Cytoplasm</location>
    </subcellularLocation>
    <subcellularLocation>
        <location evidence="2">Nucleus</location>
    </subcellularLocation>
    <subcellularLocation>
        <location evidence="4">Secreted</location>
    </subcellularLocation>
</comment>
<reference evidence="16" key="2">
    <citation type="submission" date="2025-08" db="UniProtKB">
        <authorList>
            <consortium name="Ensembl"/>
        </authorList>
    </citation>
    <scope>IDENTIFICATION</scope>
</reference>
<evidence type="ECO:0000313" key="16">
    <source>
        <dbReference type="Ensembl" id="ENSCHIP00000014396.1"/>
    </source>
</evidence>
<evidence type="ECO:0000256" key="5">
    <source>
        <dbReference type="ARBA" id="ARBA00009134"/>
    </source>
</evidence>
<dbReference type="GeneTree" id="ENSGT00390000011100"/>
<keyword evidence="17" id="KW-1185">Reference proteome</keyword>
<keyword evidence="13" id="KW-0539">Nucleus</keyword>
<dbReference type="AlphaFoldDB" id="A0A452ERL9"/>
<evidence type="ECO:0000256" key="12">
    <source>
        <dbReference type="ARBA" id="ARBA00023180"/>
    </source>
</evidence>
<dbReference type="Proteomes" id="UP000291000">
    <property type="component" value="Chromosome 6"/>
</dbReference>
<dbReference type="EMBL" id="LWLT01000006">
    <property type="status" value="NOT_ANNOTATED_CDS"/>
    <property type="molecule type" value="Genomic_DNA"/>
</dbReference>
<comment type="similarity">
    <text evidence="5">Belongs to the ODAM family.</text>
</comment>
<reference evidence="16" key="3">
    <citation type="submission" date="2025-09" db="UniProtKB">
        <authorList>
            <consortium name="Ensembl"/>
        </authorList>
    </citation>
    <scope>IDENTIFICATION</scope>
</reference>
<dbReference type="PANTHER" id="PTHR16237:SF3">
    <property type="entry name" value="ODONTOGENIC AMELOBLAST-ASSOCIATED PROTEIN"/>
    <property type="match status" value="1"/>
</dbReference>
<evidence type="ECO:0000256" key="13">
    <source>
        <dbReference type="ARBA" id="ARBA00023242"/>
    </source>
</evidence>
<proteinExistence type="inferred from homology"/>
<keyword evidence="12" id="KW-0325">Glycoprotein</keyword>
<gene>
    <name evidence="16" type="primary">ODAM</name>
</gene>
<accession>A0A452ERL9</accession>
<reference evidence="16 17" key="1">
    <citation type="submission" date="2016-04" db="EMBL/GenBank/DDBJ databases">
        <title>Polished mammalian reference genomes with single-molecule sequencing and chromosome conformation capture applied to the Capra hircus genome.</title>
        <authorList>
            <person name="Bickhart D.M."/>
            <person name="Koren S."/>
            <person name="Rosen B."/>
            <person name="Hastie A."/>
            <person name="Liachko I."/>
            <person name="Sullivan S.T."/>
            <person name="Burton J."/>
            <person name="Sayre B.L."/>
            <person name="Huson H.J."/>
            <person name="Lee J."/>
            <person name="Lam E."/>
            <person name="Kelley C.M."/>
            <person name="Hutchison J.L."/>
            <person name="Zhou Y."/>
            <person name="Sun J."/>
            <person name="Crisa A."/>
            <person name="Schwartz J.C."/>
            <person name="Hammond J.A."/>
            <person name="Schroeder S.G."/>
            <person name="Liu G.E."/>
            <person name="Dunham M."/>
            <person name="Shendure J."/>
            <person name="Sonstegard T.S."/>
            <person name="Phillippy A.M."/>
            <person name="Van Tassell C.P."/>
            <person name="Smith T.P."/>
        </authorList>
    </citation>
    <scope>NUCLEOTIDE SEQUENCE [LARGE SCALE GENOMIC DNA]</scope>
</reference>
<feature type="signal peptide" evidence="15">
    <location>
        <begin position="1"/>
        <end position="15"/>
    </location>
</feature>
<keyword evidence="11 15" id="KW-0732">Signal</keyword>
<dbReference type="GO" id="GO:0005634">
    <property type="term" value="C:nucleus"/>
    <property type="evidence" value="ECO:0007669"/>
    <property type="project" value="UniProtKB-SubCell"/>
</dbReference>
<evidence type="ECO:0000256" key="14">
    <source>
        <dbReference type="ARBA" id="ARBA00030324"/>
    </source>
</evidence>
<dbReference type="GO" id="GO:0042475">
    <property type="term" value="P:odontogenesis of dentin-containing tooth"/>
    <property type="evidence" value="ECO:0007669"/>
    <property type="project" value="TreeGrafter"/>
</dbReference>
<feature type="chain" id="PRO_5019563934" description="Odontogenic ameloblast-associated protein" evidence="15">
    <location>
        <begin position="16"/>
        <end position="265"/>
    </location>
</feature>
<evidence type="ECO:0000256" key="1">
    <source>
        <dbReference type="ARBA" id="ARBA00002615"/>
    </source>
</evidence>
<keyword evidence="10" id="KW-0091">Biomineralization</keyword>
<dbReference type="Pfam" id="PF15424">
    <property type="entry name" value="ODAM"/>
    <property type="match status" value="1"/>
</dbReference>
<sequence length="265" mass="29971">MRTLILLGILGATMSAPLIPQRLLSASNSNEGPFNSWILPFPGILQQQQRDQIPGLSPFSLSAREQFAGLVPNQIFVPGQVSFAQGTQAGQLDPSQPQTPQQTQWGLKNVMPSVFFKMPQEQAQMLQYYPVYMFLPWEQPQQTVAQSPPQTREQLFEEQVLQAFDFNLTRGQQPAFDPFLGTAPEMAAMVTEVSPYLQKEMINFQRTNARIFTPSTSQKPSTTFFFTSAVDPIITTELMEKKVIKDSFYERNGSLNRKYKNKVHA</sequence>
<evidence type="ECO:0000256" key="10">
    <source>
        <dbReference type="ARBA" id="ARBA00022591"/>
    </source>
</evidence>
<name>A0A452ERL9_CAPHI</name>
<evidence type="ECO:0000256" key="4">
    <source>
        <dbReference type="ARBA" id="ARBA00004613"/>
    </source>
</evidence>
<evidence type="ECO:0000256" key="7">
    <source>
        <dbReference type="ARBA" id="ARBA00017762"/>
    </source>
</evidence>